<dbReference type="InterPro" id="IPR014810">
    <property type="entry name" value="Fcf2_C"/>
</dbReference>
<dbReference type="STRING" id="69004.A0A182QDA8"/>
<evidence type="ECO:0000313" key="5">
    <source>
        <dbReference type="EnsemblMetazoa" id="AFAF007869-PA"/>
    </source>
</evidence>
<dbReference type="PANTHER" id="PTHR21686">
    <property type="entry name" value="DEOXYNUCLEOTIDYLTRANSFERASE TERMINAL-INTERACTING PROTEIN 2"/>
    <property type="match status" value="1"/>
</dbReference>
<evidence type="ECO:0000256" key="1">
    <source>
        <dbReference type="ARBA" id="ARBA00004604"/>
    </source>
</evidence>
<reference evidence="5" key="2">
    <citation type="submission" date="2020-05" db="UniProtKB">
        <authorList>
            <consortium name="EnsemblMetazoa"/>
        </authorList>
    </citation>
    <scope>IDENTIFICATION</scope>
    <source>
        <strain evidence="5">FAR1</strain>
    </source>
</reference>
<organism evidence="5 6">
    <name type="scientific">Anopheles farauti</name>
    <dbReference type="NCBI Taxonomy" id="69004"/>
    <lineage>
        <taxon>Eukaryota</taxon>
        <taxon>Metazoa</taxon>
        <taxon>Ecdysozoa</taxon>
        <taxon>Arthropoda</taxon>
        <taxon>Hexapoda</taxon>
        <taxon>Insecta</taxon>
        <taxon>Pterygota</taxon>
        <taxon>Neoptera</taxon>
        <taxon>Endopterygota</taxon>
        <taxon>Diptera</taxon>
        <taxon>Nematocera</taxon>
        <taxon>Culicoidea</taxon>
        <taxon>Culicidae</taxon>
        <taxon>Anophelinae</taxon>
        <taxon>Anopheles</taxon>
    </lineage>
</organism>
<dbReference type="Proteomes" id="UP000075886">
    <property type="component" value="Unassembled WGS sequence"/>
</dbReference>
<dbReference type="VEuPathDB" id="VectorBase:AFAF007869"/>
<keyword evidence="6" id="KW-1185">Reference proteome</keyword>
<comment type="subcellular location">
    <subcellularLocation>
        <location evidence="1">Nucleus</location>
        <location evidence="1">Nucleolus</location>
    </subcellularLocation>
</comment>
<dbReference type="GO" id="GO:0006396">
    <property type="term" value="P:RNA processing"/>
    <property type="evidence" value="ECO:0007669"/>
    <property type="project" value="TreeGrafter"/>
</dbReference>
<keyword evidence="2" id="KW-0539">Nucleus</keyword>
<evidence type="ECO:0000256" key="2">
    <source>
        <dbReference type="ARBA" id="ARBA00023242"/>
    </source>
</evidence>
<accession>A0A182QDA8</accession>
<dbReference type="InterPro" id="IPR039883">
    <property type="entry name" value="Fcf2/DNTTIP2"/>
</dbReference>
<reference evidence="6" key="1">
    <citation type="submission" date="2014-01" db="EMBL/GenBank/DDBJ databases">
        <title>The Genome Sequence of Anopheles farauti FAR1 (V2).</title>
        <authorList>
            <consortium name="The Broad Institute Genomics Platform"/>
            <person name="Neafsey D.E."/>
            <person name="Besansky N."/>
            <person name="Howell P."/>
            <person name="Walton C."/>
            <person name="Young S.K."/>
            <person name="Zeng Q."/>
            <person name="Gargeya S."/>
            <person name="Fitzgerald M."/>
            <person name="Haas B."/>
            <person name="Abouelleil A."/>
            <person name="Allen A.W."/>
            <person name="Alvarado L."/>
            <person name="Arachchi H.M."/>
            <person name="Berlin A.M."/>
            <person name="Chapman S.B."/>
            <person name="Gainer-Dewar J."/>
            <person name="Goldberg J."/>
            <person name="Griggs A."/>
            <person name="Gujja S."/>
            <person name="Hansen M."/>
            <person name="Howarth C."/>
            <person name="Imamovic A."/>
            <person name="Ireland A."/>
            <person name="Larimer J."/>
            <person name="McCowan C."/>
            <person name="Murphy C."/>
            <person name="Pearson M."/>
            <person name="Poon T.W."/>
            <person name="Priest M."/>
            <person name="Roberts A."/>
            <person name="Saif S."/>
            <person name="Shea T."/>
            <person name="Sisk P."/>
            <person name="Sykes S."/>
            <person name="Wortman J."/>
            <person name="Nusbaum C."/>
            <person name="Birren B."/>
        </authorList>
    </citation>
    <scope>NUCLEOTIDE SEQUENCE [LARGE SCALE GENOMIC DNA]</scope>
    <source>
        <strain evidence="6">FAR1</strain>
    </source>
</reference>
<dbReference type="EnsemblMetazoa" id="AFAF007869-RA">
    <property type="protein sequence ID" value="AFAF007869-PA"/>
    <property type="gene ID" value="AFAF007869"/>
</dbReference>
<feature type="compositionally biased region" description="Basic and acidic residues" evidence="3">
    <location>
        <begin position="43"/>
        <end position="54"/>
    </location>
</feature>
<dbReference type="PANTHER" id="PTHR21686:SF12">
    <property type="entry name" value="DEOXYNUCLEOTIDYLTRANSFERASE TERMINAL-INTERACTING PROTEIN 2"/>
    <property type="match status" value="1"/>
</dbReference>
<feature type="region of interest" description="Disordered" evidence="3">
    <location>
        <begin position="248"/>
        <end position="274"/>
    </location>
</feature>
<feature type="domain" description="Fcf2 pre-rRNA processing C-terminal" evidence="4">
    <location>
        <begin position="150"/>
        <end position="244"/>
    </location>
</feature>
<evidence type="ECO:0000313" key="6">
    <source>
        <dbReference type="Proteomes" id="UP000075886"/>
    </source>
</evidence>
<dbReference type="AlphaFoldDB" id="A0A182QDA8"/>
<dbReference type="Pfam" id="PF08698">
    <property type="entry name" value="Fcf2"/>
    <property type="match status" value="1"/>
</dbReference>
<sequence length="274" mass="31471">MDLFVIDTVGDTGDASTSTSFPTFHKLPETYIPAYNGTTPAIEEPKRAEAPVHESDDDEDYAGLPPPGQSISKILEKDVSSQCEKNITTKETKRAGKNHFVNPLKDLAKTNVESEMQKAVLTPSIEKKEDIARLAMSDSALRKLNRLERHKTKGKKWFDMSAPEMTPELQNELTLLKMRSVLDPKQSFKRIEKRKQLPKYFEMGKVIDSPLDHFNERGVKKLKSKSLIDELMADAEFQKFNKRKYAESLERQKKKAYHKAVEKMKREKKRSKKK</sequence>
<dbReference type="GO" id="GO:0003723">
    <property type="term" value="F:RNA binding"/>
    <property type="evidence" value="ECO:0007669"/>
    <property type="project" value="TreeGrafter"/>
</dbReference>
<dbReference type="GO" id="GO:0005730">
    <property type="term" value="C:nucleolus"/>
    <property type="evidence" value="ECO:0007669"/>
    <property type="project" value="UniProtKB-SubCell"/>
</dbReference>
<evidence type="ECO:0000256" key="3">
    <source>
        <dbReference type="SAM" id="MobiDB-lite"/>
    </source>
</evidence>
<evidence type="ECO:0000259" key="4">
    <source>
        <dbReference type="Pfam" id="PF08698"/>
    </source>
</evidence>
<dbReference type="EMBL" id="AXCN02000732">
    <property type="status" value="NOT_ANNOTATED_CDS"/>
    <property type="molecule type" value="Genomic_DNA"/>
</dbReference>
<proteinExistence type="predicted"/>
<name>A0A182QDA8_9DIPT</name>
<feature type="region of interest" description="Disordered" evidence="3">
    <location>
        <begin position="38"/>
        <end position="69"/>
    </location>
</feature>
<protein>
    <recommendedName>
        <fullName evidence="4">Fcf2 pre-rRNA processing C-terminal domain-containing protein</fullName>
    </recommendedName>
</protein>